<evidence type="ECO:0000313" key="5">
    <source>
        <dbReference type="Proteomes" id="UP000006755"/>
    </source>
</evidence>
<dbReference type="InterPro" id="IPR002139">
    <property type="entry name" value="Ribo/fructo_kinase"/>
</dbReference>
<dbReference type="GO" id="GO:0016301">
    <property type="term" value="F:kinase activity"/>
    <property type="evidence" value="ECO:0007669"/>
    <property type="project" value="UniProtKB-KW"/>
</dbReference>
<comment type="caution">
    <text evidence="4">The sequence shown here is derived from an EMBL/GenBank/DDBJ whole genome shotgun (WGS) entry which is preliminary data.</text>
</comment>
<gene>
    <name evidence="4" type="ORF">B3C1_12739</name>
</gene>
<dbReference type="Pfam" id="PF00294">
    <property type="entry name" value="PfkB"/>
    <property type="match status" value="1"/>
</dbReference>
<dbReference type="EMBL" id="AMRI01000018">
    <property type="protein sequence ID" value="EKE71023.1"/>
    <property type="molecule type" value="Genomic_DNA"/>
</dbReference>
<evidence type="ECO:0000256" key="2">
    <source>
        <dbReference type="ARBA" id="ARBA00022777"/>
    </source>
</evidence>
<dbReference type="InterPro" id="IPR029056">
    <property type="entry name" value="Ribokinase-like"/>
</dbReference>
<feature type="domain" description="Carbohydrate kinase PfkB" evidence="3">
    <location>
        <begin position="50"/>
        <end position="310"/>
    </location>
</feature>
<organism evidence="4 5">
    <name type="scientific">Gallaecimonas xiamenensis 3-C-1</name>
    <dbReference type="NCBI Taxonomy" id="745411"/>
    <lineage>
        <taxon>Bacteria</taxon>
        <taxon>Pseudomonadati</taxon>
        <taxon>Pseudomonadota</taxon>
        <taxon>Gammaproteobacteria</taxon>
        <taxon>Enterobacterales</taxon>
        <taxon>Gallaecimonadaceae</taxon>
        <taxon>Gallaecimonas</taxon>
    </lineage>
</organism>
<protein>
    <submittedName>
        <fullName evidence="4">Carbohydrate kinase PfkB</fullName>
    </submittedName>
</protein>
<dbReference type="Gene3D" id="3.40.1190.20">
    <property type="match status" value="1"/>
</dbReference>
<dbReference type="PANTHER" id="PTHR10584:SF166">
    <property type="entry name" value="RIBOKINASE"/>
    <property type="match status" value="1"/>
</dbReference>
<evidence type="ECO:0000256" key="1">
    <source>
        <dbReference type="ARBA" id="ARBA00022679"/>
    </source>
</evidence>
<dbReference type="AlphaFoldDB" id="K2J7D2"/>
<dbReference type="Proteomes" id="UP000006755">
    <property type="component" value="Unassembled WGS sequence"/>
</dbReference>
<dbReference type="SUPFAM" id="SSF53613">
    <property type="entry name" value="Ribokinase-like"/>
    <property type="match status" value="1"/>
</dbReference>
<dbReference type="STRING" id="745411.B3C1_12739"/>
<keyword evidence="1" id="KW-0808">Transferase</keyword>
<dbReference type="GO" id="GO:0006796">
    <property type="term" value="P:phosphate-containing compound metabolic process"/>
    <property type="evidence" value="ECO:0007669"/>
    <property type="project" value="UniProtKB-ARBA"/>
</dbReference>
<accession>K2J7D2</accession>
<evidence type="ECO:0000313" key="4">
    <source>
        <dbReference type="EMBL" id="EKE71023.1"/>
    </source>
</evidence>
<proteinExistence type="predicted"/>
<dbReference type="PANTHER" id="PTHR10584">
    <property type="entry name" value="SUGAR KINASE"/>
    <property type="match status" value="1"/>
</dbReference>
<keyword evidence="2 4" id="KW-0418">Kinase</keyword>
<reference evidence="4 5" key="1">
    <citation type="journal article" date="2012" name="J. Bacteriol.">
        <title>Genome Sequence of Gallaecimonas xiamenensis Type Strain 3-C-1.</title>
        <authorList>
            <person name="Lai Q."/>
            <person name="Wang L."/>
            <person name="Wang W."/>
            <person name="Shao Z."/>
        </authorList>
    </citation>
    <scope>NUCLEOTIDE SEQUENCE [LARGE SCALE GENOMIC DNA]</scope>
    <source>
        <strain evidence="4 5">3-C-1</strain>
    </source>
</reference>
<name>K2J7D2_9GAMM</name>
<keyword evidence="5" id="KW-1185">Reference proteome</keyword>
<dbReference type="InterPro" id="IPR011611">
    <property type="entry name" value="PfkB_dom"/>
</dbReference>
<dbReference type="eggNOG" id="COG0524">
    <property type="taxonomic scope" value="Bacteria"/>
</dbReference>
<dbReference type="PRINTS" id="PR00990">
    <property type="entry name" value="RIBOKINASE"/>
</dbReference>
<sequence>MLDKKEDRIMYDMVTLGSATVDLFADTDSELVQIETRHSLEKLIAYPLGGKILIKDLNVTVGGGGTNSAVAFARQGLKTAFLGKVGDDAQGQQVLDELAKEGVDFVGARGGQTGLSVILDSIHDDRTILAFKGASDHLSLAEANLPPSRWLYCSAMLGQSLDTMKALLAKTQAKVAFNPSSYLARQGLAALAPILSAVAVLVLNKEESAMLLGLDEHQQHSLDQLLAALYQALPGKTLAITDGAEGLLATDGQVKVVAKPRDGLAIVETTGAGDACASGLVAALARGQELADAVRAGMLNAESVLAFKGAKNRLLSLAELQAQLKQDDRALSVSPWPAH</sequence>
<evidence type="ECO:0000259" key="3">
    <source>
        <dbReference type="Pfam" id="PF00294"/>
    </source>
</evidence>